<dbReference type="SMART" id="SM00924">
    <property type="entry name" value="MgtE_N"/>
    <property type="match status" value="1"/>
</dbReference>
<dbReference type="InterPro" id="IPR036739">
    <property type="entry name" value="SLC41_membr_dom_sf"/>
</dbReference>
<evidence type="ECO:0000256" key="9">
    <source>
        <dbReference type="RuleBase" id="RU362011"/>
    </source>
</evidence>
<organism evidence="11 12">
    <name type="scientific">Sneathia sanguinegens</name>
    <dbReference type="NCBI Taxonomy" id="40543"/>
    <lineage>
        <taxon>Bacteria</taxon>
        <taxon>Fusobacteriati</taxon>
        <taxon>Fusobacteriota</taxon>
        <taxon>Fusobacteriia</taxon>
        <taxon>Fusobacteriales</taxon>
        <taxon>Leptotrichiaceae</taxon>
        <taxon>Sneathia</taxon>
    </lineage>
</organism>
<comment type="subcellular location">
    <subcellularLocation>
        <location evidence="9">Cell membrane</location>
        <topology evidence="9">Multi-pass membrane protein</topology>
    </subcellularLocation>
    <subcellularLocation>
        <location evidence="1">Membrane</location>
        <topology evidence="1">Multi-pass membrane protein</topology>
    </subcellularLocation>
</comment>
<dbReference type="NCBIfam" id="TIGR00400">
    <property type="entry name" value="mgtE"/>
    <property type="match status" value="1"/>
</dbReference>
<dbReference type="Gene3D" id="3.10.580.10">
    <property type="entry name" value="CBS-domain"/>
    <property type="match status" value="1"/>
</dbReference>
<gene>
    <name evidence="11" type="primary">mgtE</name>
    <name evidence="11" type="ORF">QQA45_07025</name>
</gene>
<keyword evidence="9" id="KW-0479">Metal-binding</keyword>
<keyword evidence="7 9" id="KW-0472">Membrane</keyword>
<keyword evidence="4 9" id="KW-0812">Transmembrane</keyword>
<dbReference type="Gene3D" id="1.10.357.20">
    <property type="entry name" value="SLC41 divalent cation transporters, integral membrane domain"/>
    <property type="match status" value="1"/>
</dbReference>
<keyword evidence="8" id="KW-0129">CBS domain</keyword>
<evidence type="ECO:0000313" key="12">
    <source>
        <dbReference type="Proteomes" id="UP001225134"/>
    </source>
</evidence>
<keyword evidence="3 9" id="KW-0813">Transport</keyword>
<dbReference type="CDD" id="cd04606">
    <property type="entry name" value="CBS_pair_Mg_transporter"/>
    <property type="match status" value="1"/>
</dbReference>
<keyword evidence="9" id="KW-1003">Cell membrane</keyword>
<dbReference type="SUPFAM" id="SSF161093">
    <property type="entry name" value="MgtE membrane domain-like"/>
    <property type="match status" value="1"/>
</dbReference>
<evidence type="ECO:0000256" key="4">
    <source>
        <dbReference type="ARBA" id="ARBA00022692"/>
    </source>
</evidence>
<evidence type="ECO:0000256" key="6">
    <source>
        <dbReference type="ARBA" id="ARBA00022989"/>
    </source>
</evidence>
<dbReference type="RefSeq" id="WP_277284209.1">
    <property type="nucleotide sequence ID" value="NZ_CAMYCH010000007.1"/>
</dbReference>
<dbReference type="InterPro" id="IPR000644">
    <property type="entry name" value="CBS_dom"/>
</dbReference>
<dbReference type="SUPFAM" id="SSF158791">
    <property type="entry name" value="MgtE N-terminal domain-like"/>
    <property type="match status" value="1"/>
</dbReference>
<comment type="caution">
    <text evidence="11">The sequence shown here is derived from an EMBL/GenBank/DDBJ whole genome shotgun (WGS) entry which is preliminary data.</text>
</comment>
<protein>
    <recommendedName>
        <fullName evidence="9">Magnesium transporter MgtE</fullName>
    </recommendedName>
</protein>
<dbReference type="SUPFAM" id="SSF54631">
    <property type="entry name" value="CBS-domain pair"/>
    <property type="match status" value="1"/>
</dbReference>
<feature type="transmembrane region" description="Helical" evidence="9">
    <location>
        <begin position="412"/>
        <end position="435"/>
    </location>
</feature>
<dbReference type="PANTHER" id="PTHR43773:SF1">
    <property type="entry name" value="MAGNESIUM TRANSPORTER MGTE"/>
    <property type="match status" value="1"/>
</dbReference>
<keyword evidence="6 9" id="KW-1133">Transmembrane helix</keyword>
<evidence type="ECO:0000256" key="7">
    <source>
        <dbReference type="ARBA" id="ARBA00023136"/>
    </source>
</evidence>
<proteinExistence type="inferred from homology"/>
<accession>A0ABT7HMT7</accession>
<feature type="transmembrane region" description="Helical" evidence="9">
    <location>
        <begin position="339"/>
        <end position="364"/>
    </location>
</feature>
<dbReference type="PROSITE" id="PS51371">
    <property type="entry name" value="CBS"/>
    <property type="match status" value="1"/>
</dbReference>
<evidence type="ECO:0000256" key="1">
    <source>
        <dbReference type="ARBA" id="ARBA00004141"/>
    </source>
</evidence>
<name>A0ABT7HMT7_9FUSO</name>
<evidence type="ECO:0000256" key="5">
    <source>
        <dbReference type="ARBA" id="ARBA00022842"/>
    </source>
</evidence>
<comment type="similarity">
    <text evidence="2 9">Belongs to the SLC41A transporter family.</text>
</comment>
<dbReference type="EMBL" id="JASSPP010000018">
    <property type="protein sequence ID" value="MDK9581231.1"/>
    <property type="molecule type" value="Genomic_DNA"/>
</dbReference>
<evidence type="ECO:0000256" key="3">
    <source>
        <dbReference type="ARBA" id="ARBA00022448"/>
    </source>
</evidence>
<dbReference type="Pfam" id="PF01769">
    <property type="entry name" value="MgtE"/>
    <property type="match status" value="1"/>
</dbReference>
<dbReference type="InterPro" id="IPR006669">
    <property type="entry name" value="MgtE_transporter"/>
</dbReference>
<dbReference type="InterPro" id="IPR038076">
    <property type="entry name" value="MgtE_N_sf"/>
</dbReference>
<evidence type="ECO:0000259" key="10">
    <source>
        <dbReference type="PROSITE" id="PS51371"/>
    </source>
</evidence>
<evidence type="ECO:0000313" key="11">
    <source>
        <dbReference type="EMBL" id="MDK9581231.1"/>
    </source>
</evidence>
<sequence>MEKLSNKEVEELKQEIKARLSDVDNKEIDEDENISREELAQELRHIDDEKLHEYLEEHHDVDIAESFEEIDKDEDLLKILNAMTDEEKAAILEEADEDIQKRIVELLPEDDVLDIFSHMSPDDIVDILGYINFQKRKNLLNNMKRSDANKLRELLGYETDSAGGIMTTQFIAFKKDLKIKDILEKIKIIGPKTEYIETIFVLDVDGSLMGEADLRDILGSSDDTILEEITNENFKYVKPMVDQEEVALLVSKYSLKVVPVVSDKMALMGIITIDDVVDVIQEEHTEDMLKLASTGDDEDIYTGLYESIKKRLPWLFINLLTAFLASFTVGIFQNTVDKVVALAVTMPIVSGMGGNAGTQALAVTIRSIALGEYDGNENLMISIKYIVLGFINGLVLGLFCGIIIAVAFHNVYLGIVILLSMIGNCIIACLVGYLIPIGLQAINIDPAMASAVILTTVTDVCGFFLFLGLATTVIDKL</sequence>
<feature type="transmembrane region" description="Helical" evidence="9">
    <location>
        <begin position="447"/>
        <end position="474"/>
    </location>
</feature>
<feature type="transmembrane region" description="Helical" evidence="9">
    <location>
        <begin position="385"/>
        <end position="406"/>
    </location>
</feature>
<evidence type="ECO:0000256" key="8">
    <source>
        <dbReference type="PROSITE-ProRule" id="PRU00703"/>
    </source>
</evidence>
<dbReference type="Gene3D" id="1.25.60.10">
    <property type="entry name" value="MgtE N-terminal domain-like"/>
    <property type="match status" value="1"/>
</dbReference>
<dbReference type="InterPro" id="IPR046342">
    <property type="entry name" value="CBS_dom_sf"/>
</dbReference>
<comment type="subunit">
    <text evidence="9">Homodimer.</text>
</comment>
<feature type="transmembrane region" description="Helical" evidence="9">
    <location>
        <begin position="314"/>
        <end position="333"/>
    </location>
</feature>
<dbReference type="InterPro" id="IPR006668">
    <property type="entry name" value="Mg_transptr_MgtE_intracell_dom"/>
</dbReference>
<dbReference type="Pfam" id="PF03448">
    <property type="entry name" value="MgtE_N"/>
    <property type="match status" value="1"/>
</dbReference>
<dbReference type="Proteomes" id="UP001225134">
    <property type="component" value="Unassembled WGS sequence"/>
</dbReference>
<reference evidence="11 12" key="1">
    <citation type="submission" date="2023-06" db="EMBL/GenBank/DDBJ databases">
        <title>Antibody response to the Sneathia vaginalis cytopathogenic toxin A during pregnancy.</title>
        <authorList>
            <person name="Mccoy Z.T."/>
            <person name="Serrano M.G."/>
            <person name="Spaine K."/>
            <person name="Edwards D.J."/>
            <person name="Buck G.A."/>
            <person name="Jefferson K."/>
        </authorList>
    </citation>
    <scope>NUCLEOTIDE SEQUENCE [LARGE SCALE GENOMIC DNA]</scope>
    <source>
        <strain evidence="11 12">CCUG 42621</strain>
    </source>
</reference>
<dbReference type="InterPro" id="IPR006667">
    <property type="entry name" value="SLC41_membr_dom"/>
</dbReference>
<dbReference type="Pfam" id="PF00571">
    <property type="entry name" value="CBS"/>
    <property type="match status" value="1"/>
</dbReference>
<keyword evidence="12" id="KW-1185">Reference proteome</keyword>
<dbReference type="PANTHER" id="PTHR43773">
    <property type="entry name" value="MAGNESIUM TRANSPORTER MGTE"/>
    <property type="match status" value="1"/>
</dbReference>
<feature type="domain" description="CBS" evidence="10">
    <location>
        <begin position="229"/>
        <end position="286"/>
    </location>
</feature>
<keyword evidence="5 9" id="KW-0460">Magnesium</keyword>
<evidence type="ECO:0000256" key="2">
    <source>
        <dbReference type="ARBA" id="ARBA00009749"/>
    </source>
</evidence>
<comment type="function">
    <text evidence="9">Acts as a magnesium transporter.</text>
</comment>